<evidence type="ECO:0000313" key="1">
    <source>
        <dbReference type="EMBL" id="KAG5596195.1"/>
    </source>
</evidence>
<dbReference type="AlphaFoldDB" id="A0A9J5Y695"/>
<dbReference type="EMBL" id="JACXVP010000007">
    <property type="protein sequence ID" value="KAG5596195.1"/>
    <property type="molecule type" value="Genomic_DNA"/>
</dbReference>
<name>A0A9J5Y695_SOLCO</name>
<dbReference type="Proteomes" id="UP000824120">
    <property type="component" value="Chromosome 7"/>
</dbReference>
<comment type="caution">
    <text evidence="1">The sequence shown here is derived from an EMBL/GenBank/DDBJ whole genome shotgun (WGS) entry which is preliminary data.</text>
</comment>
<protein>
    <submittedName>
        <fullName evidence="1">Uncharacterized protein</fullName>
    </submittedName>
</protein>
<proteinExistence type="predicted"/>
<accession>A0A9J5Y695</accession>
<reference evidence="1 2" key="1">
    <citation type="submission" date="2020-09" db="EMBL/GenBank/DDBJ databases">
        <title>De no assembly of potato wild relative species, Solanum commersonii.</title>
        <authorList>
            <person name="Cho K."/>
        </authorList>
    </citation>
    <scope>NUCLEOTIDE SEQUENCE [LARGE SCALE GENOMIC DNA]</scope>
    <source>
        <strain evidence="1">LZ3.2</strain>
        <tissue evidence="1">Leaf</tissue>
    </source>
</reference>
<gene>
    <name evidence="1" type="ORF">H5410_037427</name>
</gene>
<sequence length="76" mass="8439">MDRTPRKSSRLNKSVVVIDSPPIICSRSSFELIMFTQSPINESIRGDNKIAKGINECVVIDSSSSSKVQQKNGFYC</sequence>
<evidence type="ECO:0000313" key="2">
    <source>
        <dbReference type="Proteomes" id="UP000824120"/>
    </source>
</evidence>
<organism evidence="1 2">
    <name type="scientific">Solanum commersonii</name>
    <name type="common">Commerson's wild potato</name>
    <name type="synonym">Commerson's nightshade</name>
    <dbReference type="NCBI Taxonomy" id="4109"/>
    <lineage>
        <taxon>Eukaryota</taxon>
        <taxon>Viridiplantae</taxon>
        <taxon>Streptophyta</taxon>
        <taxon>Embryophyta</taxon>
        <taxon>Tracheophyta</taxon>
        <taxon>Spermatophyta</taxon>
        <taxon>Magnoliopsida</taxon>
        <taxon>eudicotyledons</taxon>
        <taxon>Gunneridae</taxon>
        <taxon>Pentapetalae</taxon>
        <taxon>asterids</taxon>
        <taxon>lamiids</taxon>
        <taxon>Solanales</taxon>
        <taxon>Solanaceae</taxon>
        <taxon>Solanoideae</taxon>
        <taxon>Solaneae</taxon>
        <taxon>Solanum</taxon>
    </lineage>
</organism>
<keyword evidence="2" id="KW-1185">Reference proteome</keyword>